<feature type="active site" description="Acyl-thioester intermediate" evidence="5 7">
    <location>
        <position position="168"/>
    </location>
</feature>
<dbReference type="GO" id="GO:0009249">
    <property type="term" value="P:protein lipoylation"/>
    <property type="evidence" value="ECO:0007669"/>
    <property type="project" value="InterPro"/>
</dbReference>
<dbReference type="InterPro" id="IPR004143">
    <property type="entry name" value="BPL_LPL_catalytic"/>
</dbReference>
<evidence type="ECO:0000256" key="5">
    <source>
        <dbReference type="HAMAP-Rule" id="MF_00013"/>
    </source>
</evidence>
<dbReference type="CDD" id="cd16444">
    <property type="entry name" value="LipB"/>
    <property type="match status" value="1"/>
</dbReference>
<sequence length="231" mass="25634">MLEIADIGKTNFADVFSFQKRLADKGRSGIILLTEHNPVITTGIRKDKNVLLKDEELLKRSGIEVFPANRGGGATCHNPGQLVVYPIIELSRYHFGIRDYISALEDFGRRFFYSFGLETSNRAGYPGLWKGGKKISSIGVRINSGISYHGIALNLSNDLDIFSNIVPCGLEGVEVTSLEKETGSSIDLNQVKKRAAEILGETFNEEYKYIQKTLSELAEDKDICLGQLLQN</sequence>
<feature type="site" description="Lowers pKa of active site Cys" evidence="5 9">
    <location>
        <position position="134"/>
    </location>
</feature>
<dbReference type="PROSITE" id="PS51733">
    <property type="entry name" value="BPL_LPL_CATALYTIC"/>
    <property type="match status" value="1"/>
</dbReference>
<feature type="binding site" evidence="5 8">
    <location>
        <begin position="70"/>
        <end position="77"/>
    </location>
    <ligand>
        <name>substrate</name>
    </ligand>
</feature>
<dbReference type="GO" id="GO:0033819">
    <property type="term" value="F:lipoyl(octanoyl) transferase activity"/>
    <property type="evidence" value="ECO:0007669"/>
    <property type="project" value="UniProtKB-EC"/>
</dbReference>
<dbReference type="InterPro" id="IPR020605">
    <property type="entry name" value="Octanoyltransferase_CS"/>
</dbReference>
<name>A0A1W6LJP3_9BACT</name>
<comment type="similarity">
    <text evidence="5 6">Belongs to the LipB family.</text>
</comment>
<dbReference type="EMBL" id="CP021023">
    <property type="protein sequence ID" value="ARN55975.1"/>
    <property type="molecule type" value="Genomic_DNA"/>
</dbReference>
<evidence type="ECO:0000256" key="2">
    <source>
        <dbReference type="ARBA" id="ARBA00022679"/>
    </source>
</evidence>
<dbReference type="Proteomes" id="UP000193334">
    <property type="component" value="Chromosome"/>
</dbReference>
<dbReference type="HAMAP" id="MF_00013">
    <property type="entry name" value="LipB"/>
    <property type="match status" value="1"/>
</dbReference>
<feature type="binding site" evidence="5 8">
    <location>
        <begin position="150"/>
        <end position="152"/>
    </location>
    <ligand>
        <name>substrate</name>
    </ligand>
</feature>
<evidence type="ECO:0000256" key="8">
    <source>
        <dbReference type="PIRSR" id="PIRSR016262-2"/>
    </source>
</evidence>
<dbReference type="PANTHER" id="PTHR10993">
    <property type="entry name" value="OCTANOYLTRANSFERASE"/>
    <property type="match status" value="1"/>
</dbReference>
<dbReference type="PIRSF" id="PIRSF016262">
    <property type="entry name" value="LPLase"/>
    <property type="match status" value="1"/>
</dbReference>
<keyword evidence="3 5" id="KW-0012">Acyltransferase</keyword>
<dbReference type="InterPro" id="IPR045864">
    <property type="entry name" value="aa-tRNA-synth_II/BPL/LPL"/>
</dbReference>
<dbReference type="PANTHER" id="PTHR10993:SF7">
    <property type="entry name" value="LIPOYLTRANSFERASE 2, MITOCHONDRIAL-RELATED"/>
    <property type="match status" value="1"/>
</dbReference>
<evidence type="ECO:0000256" key="1">
    <source>
        <dbReference type="ARBA" id="ARBA00004821"/>
    </source>
</evidence>
<organism evidence="11 12">
    <name type="scientific">Sedimentisphaera salicampi</name>
    <dbReference type="NCBI Taxonomy" id="1941349"/>
    <lineage>
        <taxon>Bacteria</taxon>
        <taxon>Pseudomonadati</taxon>
        <taxon>Planctomycetota</taxon>
        <taxon>Phycisphaerae</taxon>
        <taxon>Sedimentisphaerales</taxon>
        <taxon>Sedimentisphaeraceae</taxon>
        <taxon>Sedimentisphaera</taxon>
    </lineage>
</organism>
<comment type="miscellaneous">
    <text evidence="5">In the reaction, the free carboxyl group of octanoic acid is attached via an amide linkage to the epsilon-amino group of a specific lysine residue of lipoyl domains of lipoate-dependent enzymes.</text>
</comment>
<dbReference type="GO" id="GO:0005737">
    <property type="term" value="C:cytoplasm"/>
    <property type="evidence" value="ECO:0007669"/>
    <property type="project" value="UniProtKB-SubCell"/>
</dbReference>
<dbReference type="InterPro" id="IPR000544">
    <property type="entry name" value="Octanoyltransferase"/>
</dbReference>
<proteinExistence type="inferred from homology"/>
<dbReference type="STRING" id="1941349.STSP1_00344"/>
<keyword evidence="5" id="KW-0963">Cytoplasm</keyword>
<dbReference type="EC" id="2.3.1.181" evidence="5 6"/>
<evidence type="ECO:0000313" key="12">
    <source>
        <dbReference type="Proteomes" id="UP000193334"/>
    </source>
</evidence>
<accession>A0A1W6LJP3</accession>
<dbReference type="NCBIfam" id="TIGR00214">
    <property type="entry name" value="lipB"/>
    <property type="match status" value="1"/>
</dbReference>
<protein>
    <recommendedName>
        <fullName evidence="5 6">Octanoyltransferase</fullName>
        <ecNumber evidence="5 6">2.3.1.181</ecNumber>
    </recommendedName>
    <alternativeName>
        <fullName evidence="5">Lipoate-protein ligase B</fullName>
    </alternativeName>
    <alternativeName>
        <fullName evidence="5">Lipoyl/octanoyl transferase</fullName>
    </alternativeName>
    <alternativeName>
        <fullName evidence="5">Octanoyl-[acyl-carrier-protein]-protein N-octanoyltransferase</fullName>
    </alternativeName>
</protein>
<feature type="binding site" evidence="5 8">
    <location>
        <begin position="137"/>
        <end position="139"/>
    </location>
    <ligand>
        <name>substrate</name>
    </ligand>
</feature>
<evidence type="ECO:0000313" key="11">
    <source>
        <dbReference type="EMBL" id="ARN55975.1"/>
    </source>
</evidence>
<evidence type="ECO:0000259" key="10">
    <source>
        <dbReference type="PROSITE" id="PS51733"/>
    </source>
</evidence>
<comment type="catalytic activity">
    <reaction evidence="5 6">
        <text>octanoyl-[ACP] + L-lysyl-[protein] = N(6)-octanoyl-L-lysyl-[protein] + holo-[ACP] + H(+)</text>
        <dbReference type="Rhea" id="RHEA:17665"/>
        <dbReference type="Rhea" id="RHEA-COMP:9636"/>
        <dbReference type="Rhea" id="RHEA-COMP:9685"/>
        <dbReference type="Rhea" id="RHEA-COMP:9752"/>
        <dbReference type="Rhea" id="RHEA-COMP:9928"/>
        <dbReference type="ChEBI" id="CHEBI:15378"/>
        <dbReference type="ChEBI" id="CHEBI:29969"/>
        <dbReference type="ChEBI" id="CHEBI:64479"/>
        <dbReference type="ChEBI" id="CHEBI:78463"/>
        <dbReference type="ChEBI" id="CHEBI:78809"/>
        <dbReference type="EC" id="2.3.1.181"/>
    </reaction>
</comment>
<evidence type="ECO:0000256" key="7">
    <source>
        <dbReference type="PIRSR" id="PIRSR016262-1"/>
    </source>
</evidence>
<evidence type="ECO:0000256" key="3">
    <source>
        <dbReference type="ARBA" id="ARBA00023315"/>
    </source>
</evidence>
<dbReference type="Pfam" id="PF21948">
    <property type="entry name" value="LplA-B_cat"/>
    <property type="match status" value="1"/>
</dbReference>
<evidence type="ECO:0000256" key="6">
    <source>
        <dbReference type="PIRNR" id="PIRNR016262"/>
    </source>
</evidence>
<dbReference type="AlphaFoldDB" id="A0A1W6LJP3"/>
<evidence type="ECO:0000256" key="9">
    <source>
        <dbReference type="PIRSR" id="PIRSR016262-3"/>
    </source>
</evidence>
<feature type="domain" description="BPL/LPL catalytic" evidence="10">
    <location>
        <begin position="25"/>
        <end position="207"/>
    </location>
</feature>
<dbReference type="UniPathway" id="UPA00538">
    <property type="reaction ID" value="UER00592"/>
</dbReference>
<evidence type="ECO:0000256" key="4">
    <source>
        <dbReference type="ARBA" id="ARBA00024732"/>
    </source>
</evidence>
<keyword evidence="12" id="KW-1185">Reference proteome</keyword>
<reference evidence="12" key="1">
    <citation type="submission" date="2017-04" db="EMBL/GenBank/DDBJ databases">
        <title>Comparative genomics and description of representatives of a novel lineage of planctomycetes thriving in anoxic sediments.</title>
        <authorList>
            <person name="Spring S."/>
            <person name="Bunk B."/>
            <person name="Sproer C."/>
        </authorList>
    </citation>
    <scope>NUCLEOTIDE SEQUENCE [LARGE SCALE GENOMIC DNA]</scope>
    <source>
        <strain evidence="12">ST-PulAB-D4</strain>
    </source>
</reference>
<dbReference type="SUPFAM" id="SSF55681">
    <property type="entry name" value="Class II aaRS and biotin synthetases"/>
    <property type="match status" value="1"/>
</dbReference>
<comment type="pathway">
    <text evidence="1 5 6">Protein modification; protein lipoylation via endogenous pathway; protein N(6)-(lipoyl)lysine from octanoyl-[acyl-carrier-protein]: step 1/2.</text>
</comment>
<comment type="subcellular location">
    <subcellularLocation>
        <location evidence="5">Cytoplasm</location>
    </subcellularLocation>
</comment>
<comment type="function">
    <text evidence="4 5 6">Catalyzes the transfer of endogenously produced octanoic acid from octanoyl-acyl-carrier-protein onto the lipoyl domains of lipoate-dependent enzymes. Lipoyl-ACP can also act as a substrate although octanoyl-ACP is likely to be the physiological substrate.</text>
</comment>
<dbReference type="PROSITE" id="PS01313">
    <property type="entry name" value="LIPB"/>
    <property type="match status" value="1"/>
</dbReference>
<dbReference type="Gene3D" id="3.30.930.10">
    <property type="entry name" value="Bira Bifunctional Protein, Domain 2"/>
    <property type="match status" value="1"/>
</dbReference>
<dbReference type="KEGG" id="pbp:STSP1_00344"/>
<keyword evidence="2 5" id="KW-0808">Transferase</keyword>
<dbReference type="RefSeq" id="WP_085754694.1">
    <property type="nucleotide sequence ID" value="NZ_CP021023.1"/>
</dbReference>
<gene>
    <name evidence="5 11" type="primary">lipB</name>
    <name evidence="11" type="ORF">STSP1_00344</name>
</gene>